<dbReference type="AlphaFoldDB" id="A0A2G4F3R2"/>
<evidence type="ECO:0000256" key="2">
    <source>
        <dbReference type="ARBA" id="ARBA00023134"/>
    </source>
</evidence>
<dbReference type="NCBIfam" id="TIGR03596">
    <property type="entry name" value="GTPase_YlqF"/>
    <property type="match status" value="1"/>
</dbReference>
<protein>
    <recommendedName>
        <fullName evidence="3">Ribosome biogenesis GTPase A</fullName>
    </recommendedName>
</protein>
<evidence type="ECO:0000313" key="7">
    <source>
        <dbReference type="Proteomes" id="UP000226442"/>
    </source>
</evidence>
<dbReference type="EMBL" id="NXIB02000022">
    <property type="protein sequence ID" value="PHX56361.1"/>
    <property type="molecule type" value="Genomic_DNA"/>
</dbReference>
<dbReference type="PIRSF" id="PIRSF006230">
    <property type="entry name" value="MG442"/>
    <property type="match status" value="1"/>
</dbReference>
<evidence type="ECO:0000313" key="6">
    <source>
        <dbReference type="EMBL" id="PHX56361.1"/>
    </source>
</evidence>
<reference evidence="6" key="1">
    <citation type="submission" date="2017-10" db="EMBL/GenBank/DDBJ databases">
        <title>Draft genome sequence of the planktic cyanobacteria Tychonema bourrellyi isolated from alpine lentic freshwater.</title>
        <authorList>
            <person name="Tett A."/>
            <person name="Armanini F."/>
            <person name="Asnicar F."/>
            <person name="Boscaini A."/>
            <person name="Pasolli E."/>
            <person name="Zolfo M."/>
            <person name="Donati C."/>
            <person name="Salmaso N."/>
            <person name="Segata N."/>
        </authorList>
    </citation>
    <scope>NUCLEOTIDE SEQUENCE</scope>
    <source>
        <strain evidence="6">FEM_GT703</strain>
    </source>
</reference>
<dbReference type="GO" id="GO:0003924">
    <property type="term" value="F:GTPase activity"/>
    <property type="evidence" value="ECO:0007669"/>
    <property type="project" value="TreeGrafter"/>
</dbReference>
<evidence type="ECO:0000256" key="4">
    <source>
        <dbReference type="PIRSR" id="PIRSR006230-1"/>
    </source>
</evidence>
<dbReference type="InterPro" id="IPR027417">
    <property type="entry name" value="P-loop_NTPase"/>
</dbReference>
<keyword evidence="3" id="KW-0963">Cytoplasm</keyword>
<dbReference type="PROSITE" id="PS51721">
    <property type="entry name" value="G_CP"/>
    <property type="match status" value="1"/>
</dbReference>
<dbReference type="GO" id="GO:0006412">
    <property type="term" value="P:translation"/>
    <property type="evidence" value="ECO:0007669"/>
    <property type="project" value="TreeGrafter"/>
</dbReference>
<proteinExistence type="inferred from homology"/>
<dbReference type="InterPro" id="IPR006073">
    <property type="entry name" value="GTP-bd"/>
</dbReference>
<dbReference type="PANTHER" id="PTHR45782">
    <property type="entry name" value="MITOCHONDRIAL RIBOSOME-ASSOCIATED GTPASE 1"/>
    <property type="match status" value="1"/>
</dbReference>
<dbReference type="RefSeq" id="WP_096830162.1">
    <property type="nucleotide sequence ID" value="NZ_NXIB02000022.1"/>
</dbReference>
<feature type="binding site" evidence="4">
    <location>
        <position position="174"/>
    </location>
    <ligand>
        <name>GTP</name>
        <dbReference type="ChEBI" id="CHEBI:37565"/>
    </ligand>
</feature>
<feature type="binding site" evidence="4">
    <location>
        <begin position="58"/>
        <end position="61"/>
    </location>
    <ligand>
        <name>GTP</name>
        <dbReference type="ChEBI" id="CHEBI:37565"/>
    </ligand>
</feature>
<name>A0A2G4F3R2_9CYAN</name>
<dbReference type="CDD" id="cd01856">
    <property type="entry name" value="YlqF"/>
    <property type="match status" value="1"/>
</dbReference>
<dbReference type="SUPFAM" id="SSF52540">
    <property type="entry name" value="P-loop containing nucleoside triphosphate hydrolases"/>
    <property type="match status" value="1"/>
</dbReference>
<comment type="caution">
    <text evidence="6">The sequence shown here is derived from an EMBL/GenBank/DDBJ whole genome shotgun (WGS) entry which is preliminary data.</text>
</comment>
<evidence type="ECO:0000256" key="3">
    <source>
        <dbReference type="PIRNR" id="PIRNR006230"/>
    </source>
</evidence>
<dbReference type="InterPro" id="IPR030378">
    <property type="entry name" value="G_CP_dom"/>
</dbReference>
<accession>A0A2G4F3R2</accession>
<organism evidence="6 7">
    <name type="scientific">Tychonema bourrellyi FEM_GT703</name>
    <dbReference type="NCBI Taxonomy" id="2040638"/>
    <lineage>
        <taxon>Bacteria</taxon>
        <taxon>Bacillati</taxon>
        <taxon>Cyanobacteriota</taxon>
        <taxon>Cyanophyceae</taxon>
        <taxon>Oscillatoriophycideae</taxon>
        <taxon>Oscillatoriales</taxon>
        <taxon>Microcoleaceae</taxon>
        <taxon>Tychonema</taxon>
    </lineage>
</organism>
<dbReference type="Proteomes" id="UP000226442">
    <property type="component" value="Unassembled WGS sequence"/>
</dbReference>
<keyword evidence="1 3" id="KW-0547">Nucleotide-binding</keyword>
<comment type="similarity">
    <text evidence="3">Belongs to the TRAFAC class YlqF/YawG GTPase family. MTG1 subfamily.</text>
</comment>
<keyword evidence="2 3" id="KW-0342">GTP-binding</keyword>
<dbReference type="Gene3D" id="1.10.1580.10">
    <property type="match status" value="1"/>
</dbReference>
<dbReference type="InterPro" id="IPR016478">
    <property type="entry name" value="GTPase_MTG1"/>
</dbReference>
<dbReference type="FunFam" id="3.40.50.300:FF:001189">
    <property type="entry name" value="DAR GTPase 3 chloroplastic"/>
    <property type="match status" value="1"/>
</dbReference>
<feature type="domain" description="CP-type G" evidence="5">
    <location>
        <begin position="14"/>
        <end position="178"/>
    </location>
</feature>
<evidence type="ECO:0000259" key="5">
    <source>
        <dbReference type="PROSITE" id="PS51721"/>
    </source>
</evidence>
<dbReference type="PANTHER" id="PTHR45782:SF5">
    <property type="entry name" value="DAR GTPASE 3, CHLOROPLASTIC"/>
    <property type="match status" value="1"/>
</dbReference>
<dbReference type="PRINTS" id="PR00326">
    <property type="entry name" value="GTP1OBG"/>
</dbReference>
<evidence type="ECO:0000256" key="1">
    <source>
        <dbReference type="ARBA" id="ARBA00022741"/>
    </source>
</evidence>
<dbReference type="Pfam" id="PF01926">
    <property type="entry name" value="MMR_HSR1"/>
    <property type="match status" value="1"/>
</dbReference>
<dbReference type="GO" id="GO:0005737">
    <property type="term" value="C:cytoplasm"/>
    <property type="evidence" value="ECO:0007669"/>
    <property type="project" value="UniProtKB-SubCell"/>
</dbReference>
<sequence>MKIHWYPGHIAKAERALKEQLKRVDVVLEVRDARIPLATHHPQMQTWVGSKARILVINRMDMISPRLRQEWEAWFEARGEAVYFTNAGHGQGIDALADAVQNAGVQLNQRRFDRGMLPRPVRAVVIGFPNVGKSALINRLLGRKVVDSARRAGVTRSLRWIRISDEIELLDTPGVIPTRINNQDNALKLAICEDIGEAAYDNQVVAAAMVDLLLGLEATDDTLISVSGFKSRYKLDALSTNGENYLHEIAKDRHQGDVERMARQMLNDFRTGVLGQLPLELPPFLSDESPNSSKTEV</sequence>
<dbReference type="GO" id="GO:0005525">
    <property type="term" value="F:GTP binding"/>
    <property type="evidence" value="ECO:0007669"/>
    <property type="project" value="UniProtKB-KW"/>
</dbReference>
<comment type="subcellular location">
    <subcellularLocation>
        <location evidence="3">Cytoplasm</location>
    </subcellularLocation>
</comment>
<keyword evidence="7" id="KW-1185">Reference proteome</keyword>
<dbReference type="InterPro" id="IPR019991">
    <property type="entry name" value="GTP-bd_ribosome_bgen"/>
</dbReference>
<dbReference type="OrthoDB" id="9779790at2"/>
<dbReference type="InterPro" id="IPR023179">
    <property type="entry name" value="GTP-bd_ortho_bundle_sf"/>
</dbReference>
<dbReference type="Gene3D" id="3.40.50.300">
    <property type="entry name" value="P-loop containing nucleotide triphosphate hydrolases"/>
    <property type="match status" value="1"/>
</dbReference>
<gene>
    <name evidence="6" type="ORF">CP500_005825</name>
</gene>
<comment type="function">
    <text evidence="3">Required for a late step of 50S ribosomal subunit assembly. Has GTPase activity.</text>
</comment>